<keyword evidence="5" id="KW-0677">Repeat</keyword>
<evidence type="ECO:0000256" key="3">
    <source>
        <dbReference type="ARBA" id="ARBA00022448"/>
    </source>
</evidence>
<dbReference type="PROSITE" id="PS50893">
    <property type="entry name" value="ABC_TRANSPORTER_2"/>
    <property type="match status" value="1"/>
</dbReference>
<evidence type="ECO:0000256" key="5">
    <source>
        <dbReference type="ARBA" id="ARBA00022737"/>
    </source>
</evidence>
<evidence type="ECO:0000313" key="10">
    <source>
        <dbReference type="EMBL" id="CAD7229696.1"/>
    </source>
</evidence>
<dbReference type="InterPro" id="IPR003593">
    <property type="entry name" value="AAA+_ATPase"/>
</dbReference>
<evidence type="ECO:0000256" key="7">
    <source>
        <dbReference type="ARBA" id="ARBA00022840"/>
    </source>
</evidence>
<keyword evidence="4" id="KW-0812">Transmembrane</keyword>
<dbReference type="InterPro" id="IPR026082">
    <property type="entry name" value="ABCA"/>
</dbReference>
<keyword evidence="7" id="KW-0067">ATP-binding</keyword>
<dbReference type="GO" id="GO:0005524">
    <property type="term" value="F:ATP binding"/>
    <property type="evidence" value="ECO:0007669"/>
    <property type="project" value="UniProtKB-KW"/>
</dbReference>
<dbReference type="SMART" id="SM00382">
    <property type="entry name" value="AAA"/>
    <property type="match status" value="1"/>
</dbReference>
<keyword evidence="9" id="KW-0472">Membrane</keyword>
<evidence type="ECO:0000256" key="6">
    <source>
        <dbReference type="ARBA" id="ARBA00022741"/>
    </source>
</evidence>
<dbReference type="GO" id="GO:0140359">
    <property type="term" value="F:ABC-type transporter activity"/>
    <property type="evidence" value="ECO:0007669"/>
    <property type="project" value="InterPro"/>
</dbReference>
<dbReference type="CDD" id="cd03263">
    <property type="entry name" value="ABC_subfamily_A"/>
    <property type="match status" value="1"/>
</dbReference>
<evidence type="ECO:0000256" key="4">
    <source>
        <dbReference type="ARBA" id="ARBA00022692"/>
    </source>
</evidence>
<proteinExistence type="inferred from homology"/>
<evidence type="ECO:0000256" key="2">
    <source>
        <dbReference type="ARBA" id="ARBA00008869"/>
    </source>
</evidence>
<dbReference type="GO" id="GO:0005319">
    <property type="term" value="F:lipid transporter activity"/>
    <property type="evidence" value="ECO:0007669"/>
    <property type="project" value="TreeGrafter"/>
</dbReference>
<keyword evidence="3" id="KW-0813">Transport</keyword>
<protein>
    <submittedName>
        <fullName evidence="10">Uncharacterized protein</fullName>
    </submittedName>
</protein>
<dbReference type="SUPFAM" id="SSF52540">
    <property type="entry name" value="P-loop containing nucleoside triphosphate hydrolases"/>
    <property type="match status" value="1"/>
</dbReference>
<dbReference type="InterPro" id="IPR027417">
    <property type="entry name" value="P-loop_NTPase"/>
</dbReference>
<dbReference type="Gene3D" id="3.40.50.300">
    <property type="entry name" value="P-loop containing nucleotide triphosphate hydrolases"/>
    <property type="match status" value="1"/>
</dbReference>
<evidence type="ECO:0000256" key="1">
    <source>
        <dbReference type="ARBA" id="ARBA00004141"/>
    </source>
</evidence>
<comment type="subcellular location">
    <subcellularLocation>
        <location evidence="1">Membrane</location>
        <topology evidence="1">Multi-pass membrane protein</topology>
    </subcellularLocation>
</comment>
<accession>A0A7R8ZM54</accession>
<dbReference type="PANTHER" id="PTHR19229">
    <property type="entry name" value="ATP-BINDING CASSETTE TRANSPORTER SUBFAMILY A ABCA"/>
    <property type="match status" value="1"/>
</dbReference>
<organism evidence="10">
    <name type="scientific">Cyprideis torosa</name>
    <dbReference type="NCBI Taxonomy" id="163714"/>
    <lineage>
        <taxon>Eukaryota</taxon>
        <taxon>Metazoa</taxon>
        <taxon>Ecdysozoa</taxon>
        <taxon>Arthropoda</taxon>
        <taxon>Crustacea</taxon>
        <taxon>Oligostraca</taxon>
        <taxon>Ostracoda</taxon>
        <taxon>Podocopa</taxon>
        <taxon>Podocopida</taxon>
        <taxon>Cytherocopina</taxon>
        <taxon>Cytheroidea</taxon>
        <taxon>Cytherideidae</taxon>
        <taxon>Cyprideis</taxon>
    </lineage>
</organism>
<dbReference type="Pfam" id="PF00005">
    <property type="entry name" value="ABC_tran"/>
    <property type="match status" value="1"/>
</dbReference>
<name>A0A7R8ZM54_9CRUS</name>
<sequence length="300" mass="33063">MGLMIVTRSLLQRVPLPTTGGIGGSPFDWSETGSYMFAMAVEAVFYWLILLQIQYRSVVANLLWYNICKRTGLVGPSKASEVKAWGCCSPTYTVKSTYFSVRNGECFGLLGINGAGKTTTFKMITGEVSMSGGDAYVEGYSILTDFAEVQDRLGYCPQTFDALDPYLSAYQHLLFYALIRGVPFKTQSHVIASLITRLNLEEHAQNPAGNYSGGNKRKLSTAIALMGDPPLVLLDEPTSGMDPAARRFLWDCTLSMLREGRAVVMTSHSMEECDYLCSRLVIMVAGEFYCIGSPTYIKNK</sequence>
<dbReference type="InterPro" id="IPR003439">
    <property type="entry name" value="ABC_transporter-like_ATP-bd"/>
</dbReference>
<dbReference type="GO" id="GO:0016020">
    <property type="term" value="C:membrane"/>
    <property type="evidence" value="ECO:0007669"/>
    <property type="project" value="UniProtKB-SubCell"/>
</dbReference>
<dbReference type="GO" id="GO:0016887">
    <property type="term" value="F:ATP hydrolysis activity"/>
    <property type="evidence" value="ECO:0007669"/>
    <property type="project" value="InterPro"/>
</dbReference>
<dbReference type="AlphaFoldDB" id="A0A7R8ZM54"/>
<gene>
    <name evidence="10" type="ORF">CTOB1V02_LOCUS7564</name>
</gene>
<dbReference type="PANTHER" id="PTHR19229:SF36">
    <property type="entry name" value="ATP-BINDING CASSETTE SUB-FAMILY A MEMBER 2"/>
    <property type="match status" value="1"/>
</dbReference>
<keyword evidence="6" id="KW-0547">Nucleotide-binding</keyword>
<dbReference type="EMBL" id="OB662228">
    <property type="protein sequence ID" value="CAD7229696.1"/>
    <property type="molecule type" value="Genomic_DNA"/>
</dbReference>
<reference evidence="10" key="1">
    <citation type="submission" date="2020-11" db="EMBL/GenBank/DDBJ databases">
        <authorList>
            <person name="Tran Van P."/>
        </authorList>
    </citation>
    <scope>NUCLEOTIDE SEQUENCE</scope>
</reference>
<evidence type="ECO:0000256" key="8">
    <source>
        <dbReference type="ARBA" id="ARBA00022989"/>
    </source>
</evidence>
<comment type="similarity">
    <text evidence="2">Belongs to the ABC transporter superfamily. ABCA family.</text>
</comment>
<evidence type="ECO:0000256" key="9">
    <source>
        <dbReference type="ARBA" id="ARBA00023136"/>
    </source>
</evidence>
<dbReference type="OrthoDB" id="6367752at2759"/>
<keyword evidence="8" id="KW-1133">Transmembrane helix</keyword>
<dbReference type="FunFam" id="3.40.50.300:FF:000335">
    <property type="entry name" value="ATP binding cassette subfamily A member 5"/>
    <property type="match status" value="1"/>
</dbReference>